<keyword evidence="4" id="KW-1185">Reference proteome</keyword>
<dbReference type="InterPro" id="IPR036291">
    <property type="entry name" value="NAD(P)-bd_dom_sf"/>
</dbReference>
<dbReference type="InterPro" id="IPR001509">
    <property type="entry name" value="Epimerase_deHydtase"/>
</dbReference>
<proteinExistence type="predicted"/>
<dbReference type="Proteomes" id="UP000619244">
    <property type="component" value="Unassembled WGS sequence"/>
</dbReference>
<dbReference type="AlphaFoldDB" id="A0A918KQU1"/>
<gene>
    <name evidence="3" type="ORF">GCM10010358_26880</name>
</gene>
<dbReference type="RefSeq" id="WP_190190436.1">
    <property type="nucleotide sequence ID" value="NZ_BMVU01000009.1"/>
</dbReference>
<dbReference type="EMBL" id="BMVU01000009">
    <property type="protein sequence ID" value="GGX71041.1"/>
    <property type="molecule type" value="Genomic_DNA"/>
</dbReference>
<comment type="caution">
    <text evidence="3">The sequence shown here is derived from an EMBL/GenBank/DDBJ whole genome shotgun (WGS) entry which is preliminary data.</text>
</comment>
<evidence type="ECO:0000256" key="1">
    <source>
        <dbReference type="ARBA" id="ARBA00004370"/>
    </source>
</evidence>
<protein>
    <submittedName>
        <fullName evidence="3">Epimerase</fullName>
    </submittedName>
</protein>
<comment type="subcellular location">
    <subcellularLocation>
        <location evidence="1">Membrane</location>
    </subcellularLocation>
</comment>
<reference evidence="3" key="2">
    <citation type="submission" date="2020-09" db="EMBL/GenBank/DDBJ databases">
        <authorList>
            <person name="Sun Q."/>
            <person name="Ohkuma M."/>
        </authorList>
    </citation>
    <scope>NUCLEOTIDE SEQUENCE</scope>
    <source>
        <strain evidence="3">JCM 4790</strain>
    </source>
</reference>
<evidence type="ECO:0000259" key="2">
    <source>
        <dbReference type="Pfam" id="PF01370"/>
    </source>
</evidence>
<feature type="domain" description="NAD-dependent epimerase/dehydratase" evidence="2">
    <location>
        <begin position="3"/>
        <end position="101"/>
    </location>
</feature>
<dbReference type="PANTHER" id="PTHR14097:SF8">
    <property type="entry name" value="NAD(P)-BINDING DOMAIN-CONTAINING PROTEIN"/>
    <property type="match status" value="1"/>
</dbReference>
<evidence type="ECO:0000313" key="4">
    <source>
        <dbReference type="Proteomes" id="UP000619244"/>
    </source>
</evidence>
<sequence length="226" mass="24805">MRIIVFGATGMVGQGVLDTCLSDEQVTEVLVIGRTPTGRTHPKLRELHHQDFTDFTPIKSQLTGHDACFYCLGTSAVGMNEADYRVITYDYTLAAARALLASSPGLTFAYVSGVGTDGTGRTRMMWARVKGETENALLELSPRAYAFRPAFVFPLPGTKAKTKSYVLLYRIVTPLYPLLRRVVPRYVTTTVQLGKAMLQIARAGAPRRVLETTDINEAAAHRPPTP</sequence>
<accession>A0A918KQU1</accession>
<dbReference type="Pfam" id="PF01370">
    <property type="entry name" value="Epimerase"/>
    <property type="match status" value="1"/>
</dbReference>
<dbReference type="Gene3D" id="3.40.50.720">
    <property type="entry name" value="NAD(P)-binding Rossmann-like Domain"/>
    <property type="match status" value="1"/>
</dbReference>
<dbReference type="GO" id="GO:0016020">
    <property type="term" value="C:membrane"/>
    <property type="evidence" value="ECO:0007669"/>
    <property type="project" value="UniProtKB-SubCell"/>
</dbReference>
<reference evidence="3" key="1">
    <citation type="journal article" date="2014" name="Int. J. Syst. Evol. Microbiol.">
        <title>Complete genome sequence of Corynebacterium casei LMG S-19264T (=DSM 44701T), isolated from a smear-ripened cheese.</title>
        <authorList>
            <consortium name="US DOE Joint Genome Institute (JGI-PGF)"/>
            <person name="Walter F."/>
            <person name="Albersmeier A."/>
            <person name="Kalinowski J."/>
            <person name="Ruckert C."/>
        </authorList>
    </citation>
    <scope>NUCLEOTIDE SEQUENCE</scope>
    <source>
        <strain evidence="3">JCM 4790</strain>
    </source>
</reference>
<dbReference type="SUPFAM" id="SSF51735">
    <property type="entry name" value="NAD(P)-binding Rossmann-fold domains"/>
    <property type="match status" value="1"/>
</dbReference>
<evidence type="ECO:0000313" key="3">
    <source>
        <dbReference type="EMBL" id="GGX71041.1"/>
    </source>
</evidence>
<organism evidence="3 4">
    <name type="scientific">Streptomyces minutiscleroticus</name>
    <dbReference type="NCBI Taxonomy" id="68238"/>
    <lineage>
        <taxon>Bacteria</taxon>
        <taxon>Bacillati</taxon>
        <taxon>Actinomycetota</taxon>
        <taxon>Actinomycetes</taxon>
        <taxon>Kitasatosporales</taxon>
        <taxon>Streptomycetaceae</taxon>
        <taxon>Streptomyces</taxon>
    </lineage>
</organism>
<dbReference type="PANTHER" id="PTHR14097">
    <property type="entry name" value="OXIDOREDUCTASE HTATIP2"/>
    <property type="match status" value="1"/>
</dbReference>
<name>A0A918KQU1_9ACTN</name>